<evidence type="ECO:0000313" key="2">
    <source>
        <dbReference type="Proteomes" id="UP000602284"/>
    </source>
</evidence>
<name>A0ABS1JEA6_9BACL</name>
<proteinExistence type="predicted"/>
<dbReference type="RefSeq" id="WP_201637584.1">
    <property type="nucleotide sequence ID" value="NZ_JAEQNB010000006.1"/>
</dbReference>
<keyword evidence="2" id="KW-1185">Reference proteome</keyword>
<sequence>MKITHQVEHRPYPIPTKLWVMTQTWNRLLFAHWPIPVSAIREHIPKELEVDTYNGVTYIGVVPFDMSDIRARFFPQIPYTNKFPELNVRAYVTRDGKPGVYFFSLDASNLLAVSVARGMFSLPYFHAQMSSIQRRDTIEYQSQRIHSNAPAGEFVAAYRPTSEVYYAEPGTLDHWLTERYCLYTMHGGHLYRGDIHHVPWPLRQAGAEFEKNTMLDRLNLPIDDPLSPPILHYVDSIMALIWPLVKVTG</sequence>
<protein>
    <submittedName>
        <fullName evidence="1">DUF2071 domain-containing protein</fullName>
    </submittedName>
</protein>
<dbReference type="InterPro" id="IPR018644">
    <property type="entry name" value="DUF2071"/>
</dbReference>
<dbReference type="Proteomes" id="UP000602284">
    <property type="component" value="Unassembled WGS sequence"/>
</dbReference>
<dbReference type="InterPro" id="IPR023375">
    <property type="entry name" value="ADC_dom_sf"/>
</dbReference>
<gene>
    <name evidence="1" type="ORF">JJB07_18645</name>
</gene>
<dbReference type="Pfam" id="PF09844">
    <property type="entry name" value="DUF2071"/>
    <property type="match status" value="1"/>
</dbReference>
<dbReference type="EMBL" id="JAEQNB010000006">
    <property type="protein sequence ID" value="MBL0388628.1"/>
    <property type="molecule type" value="Genomic_DNA"/>
</dbReference>
<reference evidence="1 2" key="1">
    <citation type="submission" date="2021-01" db="EMBL/GenBank/DDBJ databases">
        <title>Tumebacillus sp. strain ITR2 16S ribosomal RNA gene Genome sequencing and assembly.</title>
        <authorList>
            <person name="Kang M."/>
        </authorList>
    </citation>
    <scope>NUCLEOTIDE SEQUENCE [LARGE SCALE GENOMIC DNA]</scope>
    <source>
        <strain evidence="1 2">ITR2</strain>
    </source>
</reference>
<accession>A0ABS1JEA6</accession>
<evidence type="ECO:0000313" key="1">
    <source>
        <dbReference type="EMBL" id="MBL0388628.1"/>
    </source>
</evidence>
<dbReference type="PANTHER" id="PTHR39186:SF1">
    <property type="entry name" value="DUF2071 DOMAIN-CONTAINING PROTEIN"/>
    <property type="match status" value="1"/>
</dbReference>
<organism evidence="1 2">
    <name type="scientific">Tumebacillus amylolyticus</name>
    <dbReference type="NCBI Taxonomy" id="2801339"/>
    <lineage>
        <taxon>Bacteria</taxon>
        <taxon>Bacillati</taxon>
        <taxon>Bacillota</taxon>
        <taxon>Bacilli</taxon>
        <taxon>Bacillales</taxon>
        <taxon>Alicyclobacillaceae</taxon>
        <taxon>Tumebacillus</taxon>
    </lineage>
</organism>
<dbReference type="SUPFAM" id="SSF160104">
    <property type="entry name" value="Acetoacetate decarboxylase-like"/>
    <property type="match status" value="1"/>
</dbReference>
<dbReference type="PANTHER" id="PTHR39186">
    <property type="entry name" value="DUF2071 FAMILY PROTEIN"/>
    <property type="match status" value="1"/>
</dbReference>
<comment type="caution">
    <text evidence="1">The sequence shown here is derived from an EMBL/GenBank/DDBJ whole genome shotgun (WGS) entry which is preliminary data.</text>
</comment>